<evidence type="ECO:0000259" key="2">
    <source>
        <dbReference type="Pfam" id="PF05970"/>
    </source>
</evidence>
<gene>
    <name evidence="5 6" type="primary">LOC113732981</name>
</gene>
<keyword evidence="1" id="KW-0233">DNA recombination</keyword>
<reference evidence="5 6" key="1">
    <citation type="submission" date="2025-05" db="UniProtKB">
        <authorList>
            <consortium name="RefSeq"/>
        </authorList>
    </citation>
    <scope>IDENTIFICATION</scope>
    <source>
        <tissue evidence="5 6">Leaves</tissue>
    </source>
</reference>
<dbReference type="SUPFAM" id="SSF52540">
    <property type="entry name" value="P-loop containing nucleoside triphosphate hydrolases"/>
    <property type="match status" value="1"/>
</dbReference>
<accession>A0ABM4WZ59</accession>
<evidence type="ECO:0000259" key="3">
    <source>
        <dbReference type="Pfam" id="PF14214"/>
    </source>
</evidence>
<evidence type="ECO:0000256" key="1">
    <source>
        <dbReference type="RuleBase" id="RU363044"/>
    </source>
</evidence>
<keyword evidence="1" id="KW-0067">ATP-binding</keyword>
<keyword evidence="4" id="KW-1185">Reference proteome</keyword>
<dbReference type="RefSeq" id="XP_071937072.1">
    <property type="nucleotide sequence ID" value="XM_072080971.1"/>
</dbReference>
<protein>
    <recommendedName>
        <fullName evidence="1">ATP-dependent DNA helicase</fullName>
        <ecNumber evidence="1">5.6.2.3</ecNumber>
    </recommendedName>
</protein>
<evidence type="ECO:0000313" key="4">
    <source>
        <dbReference type="Proteomes" id="UP001652660"/>
    </source>
</evidence>
<evidence type="ECO:0000313" key="6">
    <source>
        <dbReference type="RefSeq" id="XP_071937072.1"/>
    </source>
</evidence>
<dbReference type="InterPro" id="IPR025476">
    <property type="entry name" value="Helitron_helicase-like"/>
</dbReference>
<dbReference type="EC" id="5.6.2.3" evidence="1"/>
<keyword evidence="1" id="KW-0234">DNA repair</keyword>
<comment type="similarity">
    <text evidence="1">Belongs to the helicase family.</text>
</comment>
<dbReference type="Pfam" id="PF14214">
    <property type="entry name" value="Helitron_like_N"/>
    <property type="match status" value="1"/>
</dbReference>
<dbReference type="Pfam" id="PF05970">
    <property type="entry name" value="PIF1"/>
    <property type="match status" value="1"/>
</dbReference>
<dbReference type="RefSeq" id="XP_071937071.1">
    <property type="nucleotide sequence ID" value="XM_072080970.1"/>
</dbReference>
<comment type="catalytic activity">
    <reaction evidence="1">
        <text>ATP + H2O = ADP + phosphate + H(+)</text>
        <dbReference type="Rhea" id="RHEA:13065"/>
        <dbReference type="ChEBI" id="CHEBI:15377"/>
        <dbReference type="ChEBI" id="CHEBI:15378"/>
        <dbReference type="ChEBI" id="CHEBI:30616"/>
        <dbReference type="ChEBI" id="CHEBI:43474"/>
        <dbReference type="ChEBI" id="CHEBI:456216"/>
        <dbReference type="EC" id="5.6.2.3"/>
    </reaction>
</comment>
<dbReference type="GeneID" id="113732981"/>
<keyword evidence="1" id="KW-0378">Hydrolase</keyword>
<dbReference type="InterPro" id="IPR027417">
    <property type="entry name" value="P-loop_NTPase"/>
</dbReference>
<dbReference type="PANTHER" id="PTHR10492">
    <property type="match status" value="1"/>
</dbReference>
<feature type="domain" description="Helitron helicase-like" evidence="3">
    <location>
        <begin position="5"/>
        <end position="36"/>
    </location>
</feature>
<proteinExistence type="inferred from homology"/>
<organism evidence="4 5">
    <name type="scientific">Coffea arabica</name>
    <name type="common">Arabian coffee</name>
    <dbReference type="NCBI Taxonomy" id="13443"/>
    <lineage>
        <taxon>Eukaryota</taxon>
        <taxon>Viridiplantae</taxon>
        <taxon>Streptophyta</taxon>
        <taxon>Embryophyta</taxon>
        <taxon>Tracheophyta</taxon>
        <taxon>Spermatophyta</taxon>
        <taxon>Magnoliopsida</taxon>
        <taxon>eudicotyledons</taxon>
        <taxon>Gunneridae</taxon>
        <taxon>Pentapetalae</taxon>
        <taxon>asterids</taxon>
        <taxon>lamiids</taxon>
        <taxon>Gentianales</taxon>
        <taxon>Rubiaceae</taxon>
        <taxon>Ixoroideae</taxon>
        <taxon>Gardenieae complex</taxon>
        <taxon>Bertiereae - Coffeeae clade</taxon>
        <taxon>Coffeeae</taxon>
        <taxon>Coffea</taxon>
    </lineage>
</organism>
<dbReference type="PANTHER" id="PTHR10492:SF100">
    <property type="entry name" value="ATP-DEPENDENT DNA HELICASE"/>
    <property type="match status" value="1"/>
</dbReference>
<evidence type="ECO:0000313" key="5">
    <source>
        <dbReference type="RefSeq" id="XP_071937071.1"/>
    </source>
</evidence>
<dbReference type="Gene3D" id="3.40.50.300">
    <property type="entry name" value="P-loop containing nucleotide triphosphate hydrolases"/>
    <property type="match status" value="1"/>
</dbReference>
<dbReference type="Proteomes" id="UP001652660">
    <property type="component" value="Chromosome 2e"/>
</dbReference>
<keyword evidence="1" id="KW-0347">Helicase</keyword>
<keyword evidence="1" id="KW-0227">DNA damage</keyword>
<dbReference type="InterPro" id="IPR010285">
    <property type="entry name" value="DNA_helicase_pif1-like_DEAD"/>
</dbReference>
<keyword evidence="1" id="KW-0547">Nucleotide-binding</keyword>
<comment type="cofactor">
    <cofactor evidence="1">
        <name>Mg(2+)</name>
        <dbReference type="ChEBI" id="CHEBI:18420"/>
    </cofactor>
</comment>
<sequence>MLKYELLDKKIFGEVAACIYVIEFQKRGFPHAHLLLILKPLFKLLNPQSYDRIVSAELPNPHQYPHLYSLVLKHMIHGPCGVMDQTSPCMRNGSCKNHYPKNFCEQTVHAEDSYPCYRRRDDGKKIKVRRYQLDNRWVIPYCPYLLALFDCHMNVEVCSTLKLVKYLYKYIFKGHDLVSFKIETGGSSDDVNEIKEFQQGRWISTPEAFWRIYEFRLNEMTPTVYSLQVHLPGQQLISFNKNSNLLELMRKIDFSKTMLTEFFEMNKANSKAENLKCFYREFPEHFVWSTKFKIWTDRKCKKVIGKLVTVSPKEEERYYLRLLLNHVRAPTSFDDLLIVNGQKMNCFREAALNLGLLQSDTYIEDTLEEAAIFQMPSSLRLLFATVLVHCSPTDPKLLWDKFEQQLCSDYQRSQELSHYSSAEIRSKVLKDISRLLEQMGKNIDDYHLVPDSFRSAYHEQLTKEIDSERNIEVLPEDLFLPFKLNAQQQHVYDLILHAISSSVGQSFFIDGPDGTGKTFLYRSLLATLRSQRHVAIAVATSGVAVSVLPGGRTAHSRFKIPLDLSTNKTCQLSKQGSVARLLFESKLILWDEASMAKKETIEAFDHLLKDIIESELPFGGKVIVFRGDFRQTLLVIERASKQTLIEASLPNSPLWNKFHMLKLSGPFWT</sequence>
<name>A0ABM4WZ59_COFAR</name>
<feature type="domain" description="DNA helicase Pif1-like DEAD-box helicase" evidence="2">
    <location>
        <begin position="483"/>
        <end position="664"/>
    </location>
</feature>